<dbReference type="AlphaFoldDB" id="A0A1M7YBL0"/>
<protein>
    <submittedName>
        <fullName evidence="1">ThiS family protein</fullName>
    </submittedName>
</protein>
<dbReference type="STRING" id="1121416.SAMN02745220_03211"/>
<evidence type="ECO:0000313" key="2">
    <source>
        <dbReference type="Proteomes" id="UP000184603"/>
    </source>
</evidence>
<dbReference type="Pfam" id="PF02597">
    <property type="entry name" value="ThiS"/>
    <property type="match status" value="1"/>
</dbReference>
<dbReference type="InterPro" id="IPR003749">
    <property type="entry name" value="ThiS/MoaD-like"/>
</dbReference>
<organism evidence="1 2">
    <name type="scientific">Desulfopila aestuarii DSM 18488</name>
    <dbReference type="NCBI Taxonomy" id="1121416"/>
    <lineage>
        <taxon>Bacteria</taxon>
        <taxon>Pseudomonadati</taxon>
        <taxon>Thermodesulfobacteriota</taxon>
        <taxon>Desulfobulbia</taxon>
        <taxon>Desulfobulbales</taxon>
        <taxon>Desulfocapsaceae</taxon>
        <taxon>Desulfopila</taxon>
    </lineage>
</organism>
<dbReference type="EMBL" id="FRFE01000016">
    <property type="protein sequence ID" value="SHO50005.1"/>
    <property type="molecule type" value="Genomic_DNA"/>
</dbReference>
<accession>A0A1M7YBL0</accession>
<evidence type="ECO:0000313" key="1">
    <source>
        <dbReference type="EMBL" id="SHO50005.1"/>
    </source>
</evidence>
<dbReference type="OrthoDB" id="5432643at2"/>
<dbReference type="Proteomes" id="UP000184603">
    <property type="component" value="Unassembled WGS sequence"/>
</dbReference>
<reference evidence="1 2" key="1">
    <citation type="submission" date="2016-12" db="EMBL/GenBank/DDBJ databases">
        <authorList>
            <person name="Song W.-J."/>
            <person name="Kurnit D.M."/>
        </authorList>
    </citation>
    <scope>NUCLEOTIDE SEQUENCE [LARGE SCALE GENOMIC DNA]</scope>
    <source>
        <strain evidence="1 2">DSM 18488</strain>
    </source>
</reference>
<name>A0A1M7YBL0_9BACT</name>
<dbReference type="RefSeq" id="WP_073614680.1">
    <property type="nucleotide sequence ID" value="NZ_FRFE01000016.1"/>
</dbReference>
<dbReference type="InterPro" id="IPR012675">
    <property type="entry name" value="Beta-grasp_dom_sf"/>
</dbReference>
<keyword evidence="2" id="KW-1185">Reference proteome</keyword>
<gene>
    <name evidence="1" type="ORF">SAMN02745220_03211</name>
</gene>
<proteinExistence type="predicted"/>
<sequence length="72" mass="7558">MVKVSFRLSGTSAVPLSVDVPRRLDEVVHQCAIQAGVELGGYIAVRKGRVVTGETMVSGEDEIDVFPAISGG</sequence>
<dbReference type="Gene3D" id="3.10.20.30">
    <property type="match status" value="1"/>
</dbReference>